<comment type="caution">
    <text evidence="1">The sequence shown here is derived from an EMBL/GenBank/DDBJ whole genome shotgun (WGS) entry which is preliminary data.</text>
</comment>
<proteinExistence type="predicted"/>
<name>A0ABD6ERA6_9BILA</name>
<evidence type="ECO:0000313" key="1">
    <source>
        <dbReference type="EMBL" id="MFH4982075.1"/>
    </source>
</evidence>
<dbReference type="Proteomes" id="UP001608902">
    <property type="component" value="Unassembled WGS sequence"/>
</dbReference>
<sequence length="422" mass="47553">MRRVIFNSYLTPSSVSAESETVIQRTYKAPFLKQKIIFAIGEFNHEANSAVNNTSILIISQKRTMSRILGLIMNEAREMIFEMEETFGKSLVDTDLYFFMVSGKNIFKADPFFAVIGTESPAYSSPLFLWKLVRESVVMKWFASTIGTSNEKMMVHGAISYLVESFVGVRRVENDEGWVSAALSEELRNALPLELYEGLSYEGIKTPFSVQSSKHVVEVMSNLIGKKTMSDTFNTFLLDVRQKGNSSLFKALENAFLQQEQKDWCSRPLNVTDFFIQWMEKPWPMSGVSITKLFLHISVNDRKGSLMSSSATIPSSSSYGNTDDYPPIPILVRSLEDGGESVIWQSRECGVVFSHSEDNVMALLNKSEAILRVGSPRQLRITYEESGPSAYPTVLSKIFSQRTKVSANEQLTFAADRLHFIL</sequence>
<reference evidence="1 2" key="1">
    <citation type="submission" date="2024-08" db="EMBL/GenBank/DDBJ databases">
        <title>Gnathostoma spinigerum genome.</title>
        <authorList>
            <person name="Gonzalez-Bertolin B."/>
            <person name="Monzon S."/>
            <person name="Zaballos A."/>
            <person name="Jimenez P."/>
            <person name="Dekumyoy P."/>
            <person name="Varona S."/>
            <person name="Cuesta I."/>
            <person name="Sumanam S."/>
            <person name="Adisakwattana P."/>
            <person name="Gasser R.B."/>
            <person name="Hernandez-Gonzalez A."/>
            <person name="Young N.D."/>
            <person name="Perteguer M.J."/>
        </authorList>
    </citation>
    <scope>NUCLEOTIDE SEQUENCE [LARGE SCALE GENOMIC DNA]</scope>
    <source>
        <strain evidence="1">AL3</strain>
        <tissue evidence="1">Liver</tissue>
    </source>
</reference>
<evidence type="ECO:0000313" key="2">
    <source>
        <dbReference type="Proteomes" id="UP001608902"/>
    </source>
</evidence>
<organism evidence="1 2">
    <name type="scientific">Gnathostoma spinigerum</name>
    <dbReference type="NCBI Taxonomy" id="75299"/>
    <lineage>
        <taxon>Eukaryota</taxon>
        <taxon>Metazoa</taxon>
        <taxon>Ecdysozoa</taxon>
        <taxon>Nematoda</taxon>
        <taxon>Chromadorea</taxon>
        <taxon>Rhabditida</taxon>
        <taxon>Spirurina</taxon>
        <taxon>Gnathostomatomorpha</taxon>
        <taxon>Gnathostomatoidea</taxon>
        <taxon>Gnathostomatidae</taxon>
        <taxon>Gnathostoma</taxon>
    </lineage>
</organism>
<gene>
    <name evidence="1" type="ORF">AB6A40_008784</name>
</gene>
<dbReference type="EMBL" id="JBGFUD010008448">
    <property type="protein sequence ID" value="MFH4982075.1"/>
    <property type="molecule type" value="Genomic_DNA"/>
</dbReference>
<dbReference type="AlphaFoldDB" id="A0ABD6ERA6"/>
<accession>A0ABD6ERA6</accession>
<keyword evidence="2" id="KW-1185">Reference proteome</keyword>
<protein>
    <submittedName>
        <fullName evidence="1">Uncharacterized protein</fullName>
    </submittedName>
</protein>